<gene>
    <name evidence="3" type="ORF">DSM109990_02405</name>
</gene>
<dbReference type="SMART" id="SM00421">
    <property type="entry name" value="HTH_LUXR"/>
    <property type="match status" value="1"/>
</dbReference>
<keyword evidence="1" id="KW-0812">Transmembrane</keyword>
<dbReference type="RefSeq" id="WP_243261126.1">
    <property type="nucleotide sequence ID" value="NZ_CP085144.1"/>
</dbReference>
<feature type="transmembrane region" description="Helical" evidence="1">
    <location>
        <begin position="7"/>
        <end position="34"/>
    </location>
</feature>
<reference evidence="4" key="1">
    <citation type="journal article" date="2022" name="Microorganisms">
        <title>Beyond the ABCs#Discovery of Three New Plasmid Types in Rhodobacterales (RepQ, RepY, RepW).</title>
        <authorList>
            <person name="Freese H.M."/>
            <person name="Ringel V."/>
            <person name="Overmann J."/>
            <person name="Petersen J."/>
        </authorList>
    </citation>
    <scope>NUCLEOTIDE SEQUENCE [LARGE SCALE GENOMIC DNA]</scope>
    <source>
        <strain evidence="4">DSM 109990</strain>
    </source>
</reference>
<dbReference type="InterPro" id="IPR016032">
    <property type="entry name" value="Sig_transdc_resp-reg_C-effctor"/>
</dbReference>
<keyword evidence="1" id="KW-1133">Transmembrane helix</keyword>
<organism evidence="3 4">
    <name type="scientific">Sulfitobacter dubius</name>
    <dbReference type="NCBI Taxonomy" id="218673"/>
    <lineage>
        <taxon>Bacteria</taxon>
        <taxon>Pseudomonadati</taxon>
        <taxon>Pseudomonadota</taxon>
        <taxon>Alphaproteobacteria</taxon>
        <taxon>Rhodobacterales</taxon>
        <taxon>Roseobacteraceae</taxon>
        <taxon>Sulfitobacter</taxon>
    </lineage>
</organism>
<evidence type="ECO:0000313" key="4">
    <source>
        <dbReference type="Proteomes" id="UP000831019"/>
    </source>
</evidence>
<evidence type="ECO:0000313" key="3">
    <source>
        <dbReference type="EMBL" id="UOA15563.1"/>
    </source>
</evidence>
<feature type="domain" description="HTH luxR-type" evidence="2">
    <location>
        <begin position="97"/>
        <end position="154"/>
    </location>
</feature>
<dbReference type="Pfam" id="PF00196">
    <property type="entry name" value="GerE"/>
    <property type="match status" value="1"/>
</dbReference>
<evidence type="ECO:0000256" key="1">
    <source>
        <dbReference type="SAM" id="Phobius"/>
    </source>
</evidence>
<dbReference type="SUPFAM" id="SSF46894">
    <property type="entry name" value="C-terminal effector domain of the bipartite response regulators"/>
    <property type="match status" value="1"/>
</dbReference>
<sequence>MKSRGTIALWAIAALQAIVAIFFTVCFLLDVIGMEPDFLIWQSHEYQQTILAIGLNLGVALGWIALRMSLHRARLAEEKMRKCTSEFSQLIAEHFHKWRLTSAEKDVALFLTKGLSTRDIAGLRGTSEGTIKAQTNAIYRKAGVAGRTQLLCTFIEDLMDDVLIPAELRDDTRVHLDDAA</sequence>
<dbReference type="Gene3D" id="1.10.10.10">
    <property type="entry name" value="Winged helix-like DNA-binding domain superfamily/Winged helix DNA-binding domain"/>
    <property type="match status" value="1"/>
</dbReference>
<dbReference type="Proteomes" id="UP000831019">
    <property type="component" value="Chromosome"/>
</dbReference>
<protein>
    <recommendedName>
        <fullName evidence="2">HTH luxR-type domain-containing protein</fullName>
    </recommendedName>
</protein>
<dbReference type="InterPro" id="IPR000792">
    <property type="entry name" value="Tscrpt_reg_LuxR_C"/>
</dbReference>
<feature type="transmembrane region" description="Helical" evidence="1">
    <location>
        <begin position="46"/>
        <end position="66"/>
    </location>
</feature>
<proteinExistence type="predicted"/>
<dbReference type="InterPro" id="IPR036388">
    <property type="entry name" value="WH-like_DNA-bd_sf"/>
</dbReference>
<accession>A0ABY3ZRY9</accession>
<dbReference type="EMBL" id="CP085144">
    <property type="protein sequence ID" value="UOA15563.1"/>
    <property type="molecule type" value="Genomic_DNA"/>
</dbReference>
<evidence type="ECO:0000259" key="2">
    <source>
        <dbReference type="SMART" id="SM00421"/>
    </source>
</evidence>
<keyword evidence="4" id="KW-1185">Reference proteome</keyword>
<name>A0ABY3ZRY9_9RHOB</name>
<keyword evidence="1" id="KW-0472">Membrane</keyword>